<protein>
    <submittedName>
        <fullName evidence="7">Acetyl-coenzyme A transporter 1</fullName>
    </submittedName>
</protein>
<dbReference type="GO" id="GO:0008521">
    <property type="term" value="F:acetyl-CoA transmembrane transporter activity"/>
    <property type="evidence" value="ECO:0007669"/>
    <property type="project" value="InterPro"/>
</dbReference>
<evidence type="ECO:0000313" key="7">
    <source>
        <dbReference type="EMBL" id="KAG7342352.1"/>
    </source>
</evidence>
<organism evidence="7 8">
    <name type="scientific">Nitzschia inconspicua</name>
    <dbReference type="NCBI Taxonomy" id="303405"/>
    <lineage>
        <taxon>Eukaryota</taxon>
        <taxon>Sar</taxon>
        <taxon>Stramenopiles</taxon>
        <taxon>Ochrophyta</taxon>
        <taxon>Bacillariophyta</taxon>
        <taxon>Bacillariophyceae</taxon>
        <taxon>Bacillariophycidae</taxon>
        <taxon>Bacillariales</taxon>
        <taxon>Bacillariaceae</taxon>
        <taxon>Nitzschia</taxon>
    </lineage>
</organism>
<evidence type="ECO:0000313" key="8">
    <source>
        <dbReference type="Proteomes" id="UP000693970"/>
    </source>
</evidence>
<dbReference type="InterPro" id="IPR004752">
    <property type="entry name" value="AmpG_permease/AT-1"/>
</dbReference>
<keyword evidence="8" id="KW-1185">Reference proteome</keyword>
<keyword evidence="3 6" id="KW-1133">Transmembrane helix</keyword>
<feature type="transmembrane region" description="Helical" evidence="6">
    <location>
        <begin position="171"/>
        <end position="195"/>
    </location>
</feature>
<feature type="region of interest" description="Disordered" evidence="5">
    <location>
        <begin position="1"/>
        <end position="30"/>
    </location>
</feature>
<feature type="region of interest" description="Disordered" evidence="5">
    <location>
        <begin position="56"/>
        <end position="96"/>
    </location>
</feature>
<feature type="compositionally biased region" description="Low complexity" evidence="5">
    <location>
        <begin position="66"/>
        <end position="93"/>
    </location>
</feature>
<evidence type="ECO:0000256" key="5">
    <source>
        <dbReference type="SAM" id="MobiDB-lite"/>
    </source>
</evidence>
<dbReference type="InterPro" id="IPR024371">
    <property type="entry name" value="AcetylCoA_trans_1-like"/>
</dbReference>
<dbReference type="OrthoDB" id="6415790at2759"/>
<dbReference type="AlphaFoldDB" id="A0A9K3KF53"/>
<dbReference type="GO" id="GO:0016020">
    <property type="term" value="C:membrane"/>
    <property type="evidence" value="ECO:0007669"/>
    <property type="project" value="UniProtKB-SubCell"/>
</dbReference>
<evidence type="ECO:0000256" key="6">
    <source>
        <dbReference type="SAM" id="Phobius"/>
    </source>
</evidence>
<reference evidence="7" key="1">
    <citation type="journal article" date="2021" name="Sci. Rep.">
        <title>Diploid genomic architecture of Nitzschia inconspicua, an elite biomass production diatom.</title>
        <authorList>
            <person name="Oliver A."/>
            <person name="Podell S."/>
            <person name="Pinowska A."/>
            <person name="Traller J.C."/>
            <person name="Smith S.R."/>
            <person name="McClure R."/>
            <person name="Beliaev A."/>
            <person name="Bohutskyi P."/>
            <person name="Hill E.A."/>
            <person name="Rabines A."/>
            <person name="Zheng H."/>
            <person name="Allen L.Z."/>
            <person name="Kuo A."/>
            <person name="Grigoriev I.V."/>
            <person name="Allen A.E."/>
            <person name="Hazlebeck D."/>
            <person name="Allen E.E."/>
        </authorList>
    </citation>
    <scope>NUCLEOTIDE SEQUENCE</scope>
    <source>
        <strain evidence="7">Hildebrandi</strain>
    </source>
</reference>
<feature type="compositionally biased region" description="Low complexity" evidence="5">
    <location>
        <begin position="19"/>
        <end position="28"/>
    </location>
</feature>
<evidence type="ECO:0000256" key="4">
    <source>
        <dbReference type="ARBA" id="ARBA00023136"/>
    </source>
</evidence>
<evidence type="ECO:0000256" key="3">
    <source>
        <dbReference type="ARBA" id="ARBA00022989"/>
    </source>
</evidence>
<dbReference type="Proteomes" id="UP000693970">
    <property type="component" value="Unassembled WGS sequence"/>
</dbReference>
<gene>
    <name evidence="7" type="ORF">IV203_007445</name>
</gene>
<evidence type="ECO:0000256" key="1">
    <source>
        <dbReference type="ARBA" id="ARBA00004141"/>
    </source>
</evidence>
<dbReference type="GO" id="GO:0035348">
    <property type="term" value="P:acetyl-CoA transmembrane transport"/>
    <property type="evidence" value="ECO:0007669"/>
    <property type="project" value="InterPro"/>
</dbReference>
<reference evidence="7" key="2">
    <citation type="submission" date="2021-04" db="EMBL/GenBank/DDBJ databases">
        <authorList>
            <person name="Podell S."/>
        </authorList>
    </citation>
    <scope>NUCLEOTIDE SEQUENCE</scope>
    <source>
        <strain evidence="7">Hildebrandi</strain>
    </source>
</reference>
<keyword evidence="4 6" id="KW-0472">Membrane</keyword>
<keyword evidence="2 6" id="KW-0812">Transmembrane</keyword>
<feature type="transmembrane region" description="Helical" evidence="6">
    <location>
        <begin position="135"/>
        <end position="159"/>
    </location>
</feature>
<name>A0A9K3KF53_9STRA</name>
<proteinExistence type="predicted"/>
<feature type="transmembrane region" description="Helical" evidence="6">
    <location>
        <begin position="104"/>
        <end position="128"/>
    </location>
</feature>
<dbReference type="PANTHER" id="PTHR12778:SF9">
    <property type="entry name" value="ACETYL-COENZYME A TRANSPORTER 1"/>
    <property type="match status" value="1"/>
</dbReference>
<comment type="caution">
    <text evidence="7">The sequence shown here is derived from an EMBL/GenBank/DDBJ whole genome shotgun (WGS) entry which is preliminary data.</text>
</comment>
<dbReference type="EMBL" id="JAGRRH010000025">
    <property type="protein sequence ID" value="KAG7342352.1"/>
    <property type="molecule type" value="Genomic_DNA"/>
</dbReference>
<accession>A0A9K3KF53</accession>
<evidence type="ECO:0000256" key="2">
    <source>
        <dbReference type="ARBA" id="ARBA00022692"/>
    </source>
</evidence>
<sequence length="206" mass="22102">MKRRPPSMAKPKDHHHAGTTSNDSNNTNGARAKITGFVSRARESVQVTMNTIQQGNNATGFFQDDSNGNSNNNGSVNNKVFSSTQSSVSNTSVDPEEHSDRFNYALLIVLYTLQGIPMGLSASIPFLLQEKIQKMAAAAASLGTAASVAATGSAHAVAAAEAARASYNANAIFALCSWPFSLKLLWAPIVDAIYFKRFGRRKSCWD</sequence>
<dbReference type="PANTHER" id="PTHR12778">
    <property type="entry name" value="SOLUTE CARRIER FAMILY 33 ACETYL-COA TRANSPORTER -RELATED"/>
    <property type="match status" value="1"/>
</dbReference>
<dbReference type="Pfam" id="PF13000">
    <property type="entry name" value="Acatn"/>
    <property type="match status" value="2"/>
</dbReference>
<comment type="subcellular location">
    <subcellularLocation>
        <location evidence="1">Membrane</location>
        <topology evidence="1">Multi-pass membrane protein</topology>
    </subcellularLocation>
</comment>